<accession>A0A9Q1QGA7</accession>
<dbReference type="InterPro" id="IPR009743">
    <property type="entry name" value="Hs1pro-1_C"/>
</dbReference>
<evidence type="ECO:0000313" key="5">
    <source>
        <dbReference type="Proteomes" id="UP001153076"/>
    </source>
</evidence>
<name>A0A9Q1QGA7_9CARY</name>
<protein>
    <recommendedName>
        <fullName evidence="6">Nematode resistance protein-like HSPRO2</fullName>
    </recommendedName>
</protein>
<dbReference type="PANTHER" id="PTHR34795:SF1">
    <property type="entry name" value="NEMATODE RESISTANCE PROTEIN-LIKE HSPRO1"/>
    <property type="match status" value="1"/>
</dbReference>
<feature type="region of interest" description="Disordered" evidence="1">
    <location>
        <begin position="17"/>
        <end position="48"/>
    </location>
</feature>
<evidence type="ECO:0000313" key="4">
    <source>
        <dbReference type="EMBL" id="KAJ8439425.1"/>
    </source>
</evidence>
<dbReference type="AlphaFoldDB" id="A0A9Q1QGA7"/>
<dbReference type="PANTHER" id="PTHR34795">
    <property type="entry name" value="NEMATODE RESISTANCE PROTEIN-LIKE HSPRO1"/>
    <property type="match status" value="1"/>
</dbReference>
<feature type="domain" description="Hs1pro-1 C-terminal" evidence="2">
    <location>
        <begin position="208"/>
        <end position="466"/>
    </location>
</feature>
<keyword evidence="5" id="KW-1185">Reference proteome</keyword>
<evidence type="ECO:0000259" key="3">
    <source>
        <dbReference type="Pfam" id="PF07231"/>
    </source>
</evidence>
<evidence type="ECO:0008006" key="6">
    <source>
        <dbReference type="Google" id="ProtNLM"/>
    </source>
</evidence>
<dbReference type="Proteomes" id="UP001153076">
    <property type="component" value="Unassembled WGS sequence"/>
</dbReference>
<proteinExistence type="predicted"/>
<feature type="domain" description="Nematode resistance protein-like HSPRO1 N-terminal" evidence="3">
    <location>
        <begin position="1"/>
        <end position="205"/>
    </location>
</feature>
<dbReference type="Pfam" id="PF07231">
    <property type="entry name" value="Hs1pro-1_N"/>
    <property type="match status" value="1"/>
</dbReference>
<dbReference type="InterPro" id="IPR009869">
    <property type="entry name" value="HSPRO1_N"/>
</dbReference>
<gene>
    <name evidence="4" type="ORF">Cgig2_001765</name>
</gene>
<dbReference type="EMBL" id="JAKOGI010000220">
    <property type="protein sequence ID" value="KAJ8439425.1"/>
    <property type="molecule type" value="Genomic_DNA"/>
</dbReference>
<dbReference type="GO" id="GO:0020037">
    <property type="term" value="F:heme binding"/>
    <property type="evidence" value="ECO:0007669"/>
    <property type="project" value="InterPro"/>
</dbReference>
<dbReference type="GO" id="GO:0019441">
    <property type="term" value="P:L-tryptophan catabolic process to kynurenine"/>
    <property type="evidence" value="ECO:0007669"/>
    <property type="project" value="InterPro"/>
</dbReference>
<dbReference type="InterPro" id="IPR037217">
    <property type="entry name" value="Trp/Indoleamine_2_3_dOase-like"/>
</dbReference>
<dbReference type="GO" id="GO:0006952">
    <property type="term" value="P:defense response"/>
    <property type="evidence" value="ECO:0007669"/>
    <property type="project" value="InterPro"/>
</dbReference>
<reference evidence="4" key="1">
    <citation type="submission" date="2022-04" db="EMBL/GenBank/DDBJ databases">
        <title>Carnegiea gigantea Genome sequencing and assembly v2.</title>
        <authorList>
            <person name="Copetti D."/>
            <person name="Sanderson M.J."/>
            <person name="Burquez A."/>
            <person name="Wojciechowski M.F."/>
        </authorList>
    </citation>
    <scope>NUCLEOTIDE SEQUENCE</scope>
    <source>
        <strain evidence="4">SGP5-SGP5p</strain>
        <tissue evidence="4">Aerial part</tissue>
    </source>
</reference>
<dbReference type="OrthoDB" id="188455at2759"/>
<dbReference type="Gene3D" id="1.20.58.480">
    <property type="match status" value="1"/>
</dbReference>
<sequence>MVDFDCKTKLVQSTTNLPNKSTKITSRRSMPSLSSPPSVPSGDAAPASESACSAYDNYLRLPELRELWSSKEFPGWDNESIIKPALQALEITFRFVSIVLSDGRPYLNRREWGRRLESLARDQLELISVLCEEDETRGAAPIVDLSSSFGVVVAHAGSSTEVWKLSGGAHATTMVCRTSESSLLPRLATWNKSADLSSRIFYSIESAMRRCVYTLGLGEPNLDGKPNLNYDAVCRPSELHALKKCALTHNQNPENSILFTIHQIFESWVFAAGQLLTRIGERISNKEFSKAADDCWVLEKIWKLLEEIENVHYLMDPDDFLHLKAQLRIKSSSDSDTFCFRSKGLMEIMKQSKDLRHRVPEILAVEVDPMGGPIIQEAAMGLYREKRSFEKIHLLQAFQGVESAVKGFFYNYKQLLVVMMGSLEAKANRAVVDSESSDLLAQIFLEPTYYPSLDGAKTFIGDFWEHDQTCWLVRVDLVRYCRVWELVFGVMDRESGVVGEQS</sequence>
<evidence type="ECO:0000256" key="1">
    <source>
        <dbReference type="SAM" id="MobiDB-lite"/>
    </source>
</evidence>
<dbReference type="GO" id="GO:0046872">
    <property type="term" value="F:metal ion binding"/>
    <property type="evidence" value="ECO:0007669"/>
    <property type="project" value="InterPro"/>
</dbReference>
<comment type="caution">
    <text evidence="4">The sequence shown here is derived from an EMBL/GenBank/DDBJ whole genome shotgun (WGS) entry which is preliminary data.</text>
</comment>
<feature type="compositionally biased region" description="Low complexity" evidence="1">
    <location>
        <begin position="27"/>
        <end position="36"/>
    </location>
</feature>
<organism evidence="4 5">
    <name type="scientific">Carnegiea gigantea</name>
    <dbReference type="NCBI Taxonomy" id="171969"/>
    <lineage>
        <taxon>Eukaryota</taxon>
        <taxon>Viridiplantae</taxon>
        <taxon>Streptophyta</taxon>
        <taxon>Embryophyta</taxon>
        <taxon>Tracheophyta</taxon>
        <taxon>Spermatophyta</taxon>
        <taxon>Magnoliopsida</taxon>
        <taxon>eudicotyledons</taxon>
        <taxon>Gunneridae</taxon>
        <taxon>Pentapetalae</taxon>
        <taxon>Caryophyllales</taxon>
        <taxon>Cactineae</taxon>
        <taxon>Cactaceae</taxon>
        <taxon>Cactoideae</taxon>
        <taxon>Echinocereeae</taxon>
        <taxon>Carnegiea</taxon>
    </lineage>
</organism>
<evidence type="ECO:0000259" key="2">
    <source>
        <dbReference type="Pfam" id="PF07014"/>
    </source>
</evidence>
<dbReference type="InterPro" id="IPR038759">
    <property type="entry name" value="HSPRO1/HSPRO2"/>
</dbReference>
<dbReference type="Pfam" id="PF07014">
    <property type="entry name" value="Hs1pro-1_C"/>
    <property type="match status" value="1"/>
</dbReference>
<dbReference type="SUPFAM" id="SSF140959">
    <property type="entry name" value="Indolic compounds 2,3-dioxygenase-like"/>
    <property type="match status" value="1"/>
</dbReference>